<sequence length="216" mass="23538">MKKNILVFGDSNTWGWNPANNLVDPITRWDDDVRWTGVAQTLLGDGYNIINQGLNGRTTVWDDPIEEYRCGKDQIVPAMDIAAPLDLVIIFVGTNDLKVRYTVSAQDIANGVGILVDKALHQAGAYGAGGPKVLLIGPPALGPIENGVFKYMFEGNVEKSKHLGTFYEGVAATYGVEYFDADVVVHSSEEDGLHLQDDQHRILGEALAAEIKRILG</sequence>
<accession>A0A1H3HAM1</accession>
<name>A0A1H3HAM1_EUBBA</name>
<feature type="domain" description="SGNH hydrolase-type esterase" evidence="1">
    <location>
        <begin position="7"/>
        <end position="201"/>
    </location>
</feature>
<dbReference type="InterPro" id="IPR013830">
    <property type="entry name" value="SGNH_hydro"/>
</dbReference>
<dbReference type="AlphaFoldDB" id="A0A1H3HAM1"/>
<keyword evidence="3" id="KW-1185">Reference proteome</keyword>
<dbReference type="InterPro" id="IPR036514">
    <property type="entry name" value="SGNH_hydro_sf"/>
</dbReference>
<organism evidence="2 3">
    <name type="scientific">Eubacterium barkeri</name>
    <name type="common">Clostridium barkeri</name>
    <dbReference type="NCBI Taxonomy" id="1528"/>
    <lineage>
        <taxon>Bacteria</taxon>
        <taxon>Bacillati</taxon>
        <taxon>Bacillota</taxon>
        <taxon>Clostridia</taxon>
        <taxon>Eubacteriales</taxon>
        <taxon>Eubacteriaceae</taxon>
        <taxon>Eubacterium</taxon>
    </lineage>
</organism>
<dbReference type="EMBL" id="FNOU01000017">
    <property type="protein sequence ID" value="SDY12531.1"/>
    <property type="molecule type" value="Genomic_DNA"/>
</dbReference>
<evidence type="ECO:0000313" key="2">
    <source>
        <dbReference type="EMBL" id="SDY12531.1"/>
    </source>
</evidence>
<dbReference type="Gene3D" id="3.40.50.1110">
    <property type="entry name" value="SGNH hydrolase"/>
    <property type="match status" value="1"/>
</dbReference>
<dbReference type="CDD" id="cd01839">
    <property type="entry name" value="SGNH_arylesterase_like"/>
    <property type="match status" value="1"/>
</dbReference>
<dbReference type="SUPFAM" id="SSF52266">
    <property type="entry name" value="SGNH hydrolase"/>
    <property type="match status" value="1"/>
</dbReference>
<reference evidence="3" key="1">
    <citation type="submission" date="2016-10" db="EMBL/GenBank/DDBJ databases">
        <authorList>
            <person name="Varghese N."/>
            <person name="Submissions S."/>
        </authorList>
    </citation>
    <scope>NUCLEOTIDE SEQUENCE [LARGE SCALE GENOMIC DNA]</scope>
    <source>
        <strain evidence="3">VPI 5359</strain>
    </source>
</reference>
<evidence type="ECO:0000313" key="3">
    <source>
        <dbReference type="Proteomes" id="UP000199652"/>
    </source>
</evidence>
<dbReference type="Pfam" id="PF13472">
    <property type="entry name" value="Lipase_GDSL_2"/>
    <property type="match status" value="1"/>
</dbReference>
<gene>
    <name evidence="2" type="ORF">SAMN04488579_11718</name>
</gene>
<dbReference type="RefSeq" id="WP_090246028.1">
    <property type="nucleotide sequence ID" value="NZ_FNOU01000017.1"/>
</dbReference>
<protein>
    <submittedName>
        <fullName evidence="2">Lysophospholipase L1</fullName>
    </submittedName>
</protein>
<dbReference type="Proteomes" id="UP000199652">
    <property type="component" value="Unassembled WGS sequence"/>
</dbReference>
<proteinExistence type="predicted"/>
<dbReference type="STRING" id="1528.SAMN04488579_11718"/>
<dbReference type="OrthoDB" id="164654at2"/>
<evidence type="ECO:0000259" key="1">
    <source>
        <dbReference type="Pfam" id="PF13472"/>
    </source>
</evidence>